<feature type="domain" description="Fibronectin type-III" evidence="3">
    <location>
        <begin position="121"/>
        <end position="222"/>
    </location>
</feature>
<protein>
    <recommendedName>
        <fullName evidence="3">Fibronectin type-III domain-containing protein</fullName>
    </recommendedName>
</protein>
<evidence type="ECO:0000313" key="5">
    <source>
        <dbReference type="Proteomes" id="UP000007110"/>
    </source>
</evidence>
<organism evidence="4 5">
    <name type="scientific">Strongylocentrotus purpuratus</name>
    <name type="common">Purple sea urchin</name>
    <dbReference type="NCBI Taxonomy" id="7668"/>
    <lineage>
        <taxon>Eukaryota</taxon>
        <taxon>Metazoa</taxon>
        <taxon>Echinodermata</taxon>
        <taxon>Eleutherozoa</taxon>
        <taxon>Echinozoa</taxon>
        <taxon>Echinoidea</taxon>
        <taxon>Euechinoidea</taxon>
        <taxon>Echinacea</taxon>
        <taxon>Camarodonta</taxon>
        <taxon>Echinidea</taxon>
        <taxon>Strongylocentrotidae</taxon>
        <taxon>Strongylocentrotus</taxon>
    </lineage>
</organism>
<dbReference type="InterPro" id="IPR036116">
    <property type="entry name" value="FN3_sf"/>
</dbReference>
<reference evidence="4" key="2">
    <citation type="submission" date="2021-01" db="UniProtKB">
        <authorList>
            <consortium name="EnsemblMetazoa"/>
        </authorList>
    </citation>
    <scope>IDENTIFICATION</scope>
</reference>
<dbReference type="SUPFAM" id="SSF49265">
    <property type="entry name" value="Fibronectin type III"/>
    <property type="match status" value="1"/>
</dbReference>
<reference evidence="5" key="1">
    <citation type="submission" date="2015-02" db="EMBL/GenBank/DDBJ databases">
        <title>Genome sequencing for Strongylocentrotus purpuratus.</title>
        <authorList>
            <person name="Murali S."/>
            <person name="Liu Y."/>
            <person name="Vee V."/>
            <person name="English A."/>
            <person name="Wang M."/>
            <person name="Skinner E."/>
            <person name="Han Y."/>
            <person name="Muzny D.M."/>
            <person name="Worley K.C."/>
            <person name="Gibbs R.A."/>
        </authorList>
    </citation>
    <scope>NUCLEOTIDE SEQUENCE</scope>
</reference>
<keyword evidence="2" id="KW-0472">Membrane</keyword>
<dbReference type="PANTHER" id="PTHR26391:SF18">
    <property type="entry name" value="PROTEIN KINASE RECEPTOR TIE-1, PUTATIVE-RELATED"/>
    <property type="match status" value="1"/>
</dbReference>
<proteinExistence type="predicted"/>
<evidence type="ECO:0000256" key="1">
    <source>
        <dbReference type="SAM" id="MobiDB-lite"/>
    </source>
</evidence>
<dbReference type="PROSITE" id="PS50853">
    <property type="entry name" value="FN3"/>
    <property type="match status" value="2"/>
</dbReference>
<dbReference type="Proteomes" id="UP000007110">
    <property type="component" value="Unassembled WGS sequence"/>
</dbReference>
<dbReference type="KEGG" id="spu:105443864"/>
<dbReference type="PANTHER" id="PTHR26391">
    <property type="entry name" value="INACTIVE TYROSINE-PROTEIN KINASE 7"/>
    <property type="match status" value="1"/>
</dbReference>
<feature type="transmembrane region" description="Helical" evidence="2">
    <location>
        <begin position="230"/>
        <end position="253"/>
    </location>
</feature>
<dbReference type="Gene3D" id="2.60.40.10">
    <property type="entry name" value="Immunoglobulins"/>
    <property type="match status" value="2"/>
</dbReference>
<keyword evidence="2" id="KW-0812">Transmembrane</keyword>
<evidence type="ECO:0000256" key="2">
    <source>
        <dbReference type="SAM" id="Phobius"/>
    </source>
</evidence>
<dbReference type="EnsemblMetazoa" id="XM_030987669">
    <property type="protein sequence ID" value="XP_030843529"/>
    <property type="gene ID" value="LOC105443864"/>
</dbReference>
<dbReference type="InterPro" id="IPR003961">
    <property type="entry name" value="FN3_dom"/>
</dbReference>
<dbReference type="OrthoDB" id="114660at2759"/>
<evidence type="ECO:0000313" key="4">
    <source>
        <dbReference type="EnsemblMetazoa" id="XP_030843529"/>
    </source>
</evidence>
<name>A0A7M7NYE6_STRPU</name>
<feature type="domain" description="Fibronectin type-III" evidence="3">
    <location>
        <begin position="16"/>
        <end position="119"/>
    </location>
</feature>
<sequence length="346" mass="38089">MSISSYFTLNQVLPRLTRSPFIQETTQTSITLSWDGWMDGVDIGDPPLIGYKVYYKEALPDSSQWIRLDRGNALNVSQMIDGLSPDRDYLFGVSAVRDGDGGEGPLNNVTASTSCLAPTGVLSHVTVHQVSSPEQLLITWQSLTADGAIANCRSGFTNTSIYFSSTSDVSSQGSVQFPVDSAGSYYLGSMVPDTQYSVYMTLWNKDSEGPRSQASFGMTSQTQTSVSSSMVPWALFSIILLICAVLVVIVLIFRWKRRKADPQPPEPRANPTTEDQPIYENPTFDGSPPVNAYESLKRLEDNTTDDANINVKKGRKTDPQPPKLRANPTTDEDQPTYENPIFEGKK</sequence>
<dbReference type="GeneID" id="105443864"/>
<dbReference type="SMART" id="SM00060">
    <property type="entry name" value="FN3"/>
    <property type="match status" value="2"/>
</dbReference>
<dbReference type="AlphaFoldDB" id="A0A7M7NYE6"/>
<dbReference type="CDD" id="cd00063">
    <property type="entry name" value="FN3"/>
    <property type="match status" value="1"/>
</dbReference>
<dbReference type="OMA" id="WMAGEDI"/>
<dbReference type="InterPro" id="IPR013783">
    <property type="entry name" value="Ig-like_fold"/>
</dbReference>
<accession>A0A7M7NYE6</accession>
<dbReference type="FunFam" id="2.60.40.10:FF:002667">
    <property type="entry name" value="Protein-tyrosine-phosphatase"/>
    <property type="match status" value="1"/>
</dbReference>
<dbReference type="RefSeq" id="XP_030843529.1">
    <property type="nucleotide sequence ID" value="XM_030987669.1"/>
</dbReference>
<feature type="region of interest" description="Disordered" evidence="1">
    <location>
        <begin position="260"/>
        <end position="346"/>
    </location>
</feature>
<dbReference type="InParanoid" id="A0A7M7NYE6"/>
<keyword evidence="2" id="KW-1133">Transmembrane helix</keyword>
<dbReference type="Pfam" id="PF00041">
    <property type="entry name" value="fn3"/>
    <property type="match status" value="1"/>
</dbReference>
<keyword evidence="5" id="KW-1185">Reference proteome</keyword>
<evidence type="ECO:0000259" key="3">
    <source>
        <dbReference type="PROSITE" id="PS50853"/>
    </source>
</evidence>